<name>A0A1G6A5X4_9GAMM</name>
<keyword evidence="1" id="KW-0812">Transmembrane</keyword>
<proteinExistence type="predicted"/>
<dbReference type="AlphaFoldDB" id="A0A1G6A5X4"/>
<sequence>MALIQCPGCNKRMSDTMAECPHCHFKIAGLDEEGRHEEIRRIAAAKRDKLMSQSMLALLIAIAAFTYYFVQQPLPKSMPANIAYALMVIGVVWFVVNRIRLMLIKRDLKR</sequence>
<organism evidence="2 3">
    <name type="scientific">Pseudidiomarina indica</name>
    <dbReference type="NCBI Taxonomy" id="1159017"/>
    <lineage>
        <taxon>Bacteria</taxon>
        <taxon>Pseudomonadati</taxon>
        <taxon>Pseudomonadota</taxon>
        <taxon>Gammaproteobacteria</taxon>
        <taxon>Alteromonadales</taxon>
        <taxon>Idiomarinaceae</taxon>
        <taxon>Pseudidiomarina</taxon>
    </lineage>
</organism>
<keyword evidence="3" id="KW-1185">Reference proteome</keyword>
<keyword evidence="1" id="KW-1133">Transmembrane helix</keyword>
<reference evidence="3" key="1">
    <citation type="submission" date="2016-10" db="EMBL/GenBank/DDBJ databases">
        <authorList>
            <person name="Varghese N."/>
            <person name="Submissions S."/>
        </authorList>
    </citation>
    <scope>NUCLEOTIDE SEQUENCE [LARGE SCALE GENOMIC DNA]</scope>
    <source>
        <strain evidence="3">CGMCC 1.10824</strain>
    </source>
</reference>
<dbReference type="EMBL" id="FMXN01000001">
    <property type="protein sequence ID" value="SDB03818.1"/>
    <property type="molecule type" value="Genomic_DNA"/>
</dbReference>
<dbReference type="Proteomes" id="UP000199626">
    <property type="component" value="Unassembled WGS sequence"/>
</dbReference>
<accession>A0A1G6A5X4</accession>
<evidence type="ECO:0000313" key="3">
    <source>
        <dbReference type="Proteomes" id="UP000199626"/>
    </source>
</evidence>
<feature type="transmembrane region" description="Helical" evidence="1">
    <location>
        <begin position="82"/>
        <end position="101"/>
    </location>
</feature>
<protein>
    <recommendedName>
        <fullName evidence="4">Zinc-ribbon domain-containing protein</fullName>
    </recommendedName>
</protein>
<keyword evidence="1" id="KW-0472">Membrane</keyword>
<evidence type="ECO:0000313" key="2">
    <source>
        <dbReference type="EMBL" id="SDB03818.1"/>
    </source>
</evidence>
<dbReference type="OrthoDB" id="8685152at2"/>
<evidence type="ECO:0000256" key="1">
    <source>
        <dbReference type="SAM" id="Phobius"/>
    </source>
</evidence>
<gene>
    <name evidence="2" type="ORF">SAMN02927930_00153</name>
</gene>
<feature type="transmembrane region" description="Helical" evidence="1">
    <location>
        <begin position="50"/>
        <end position="70"/>
    </location>
</feature>
<evidence type="ECO:0008006" key="4">
    <source>
        <dbReference type="Google" id="ProtNLM"/>
    </source>
</evidence>
<dbReference type="STRING" id="1159017.SAMN02927930_00153"/>